<evidence type="ECO:0000256" key="1">
    <source>
        <dbReference type="SAM" id="MobiDB-lite"/>
    </source>
</evidence>
<feature type="region of interest" description="Disordered" evidence="1">
    <location>
        <begin position="1"/>
        <end position="33"/>
    </location>
</feature>
<protein>
    <submittedName>
        <fullName evidence="2">Uncharacterized protein</fullName>
    </submittedName>
</protein>
<name>A0ABW6RS55_9NOCA</name>
<evidence type="ECO:0000313" key="2">
    <source>
        <dbReference type="EMBL" id="MFF3566833.1"/>
    </source>
</evidence>
<evidence type="ECO:0000313" key="3">
    <source>
        <dbReference type="Proteomes" id="UP001601992"/>
    </source>
</evidence>
<sequence length="84" mass="9329">MNEAVQFDDSGDAPRMHGRRQRASGARARRSGAALRVVPDNPRQGDLVARFDIRTVEGVEGERLAAQQAQVLWEVMAWLAQNKS</sequence>
<keyword evidence="3" id="KW-1185">Reference proteome</keyword>
<accession>A0ABW6RS55</accession>
<reference evidence="2 3" key="1">
    <citation type="submission" date="2024-10" db="EMBL/GenBank/DDBJ databases">
        <title>The Natural Products Discovery Center: Release of the First 8490 Sequenced Strains for Exploring Actinobacteria Biosynthetic Diversity.</title>
        <authorList>
            <person name="Kalkreuter E."/>
            <person name="Kautsar S.A."/>
            <person name="Yang D."/>
            <person name="Bader C.D."/>
            <person name="Teijaro C.N."/>
            <person name="Fluegel L."/>
            <person name="Davis C.M."/>
            <person name="Simpson J.R."/>
            <person name="Lauterbach L."/>
            <person name="Steele A.D."/>
            <person name="Gui C."/>
            <person name="Meng S."/>
            <person name="Li G."/>
            <person name="Viehrig K."/>
            <person name="Ye F."/>
            <person name="Su P."/>
            <person name="Kiefer A.F."/>
            <person name="Nichols A."/>
            <person name="Cepeda A.J."/>
            <person name="Yan W."/>
            <person name="Fan B."/>
            <person name="Jiang Y."/>
            <person name="Adhikari A."/>
            <person name="Zheng C.-J."/>
            <person name="Schuster L."/>
            <person name="Cowan T.M."/>
            <person name="Smanski M.J."/>
            <person name="Chevrette M.G."/>
            <person name="De Carvalho L.P.S."/>
            <person name="Shen B."/>
        </authorList>
    </citation>
    <scope>NUCLEOTIDE SEQUENCE [LARGE SCALE GENOMIC DNA]</scope>
    <source>
        <strain evidence="2 3">NPDC002593</strain>
    </source>
</reference>
<comment type="caution">
    <text evidence="2">The sequence shown here is derived from an EMBL/GenBank/DDBJ whole genome shotgun (WGS) entry which is preliminary data.</text>
</comment>
<feature type="compositionally biased region" description="Basic residues" evidence="1">
    <location>
        <begin position="16"/>
        <end position="30"/>
    </location>
</feature>
<dbReference type="EMBL" id="JBIAQY010000001">
    <property type="protein sequence ID" value="MFF3566833.1"/>
    <property type="molecule type" value="Genomic_DNA"/>
</dbReference>
<dbReference type="Proteomes" id="UP001601992">
    <property type="component" value="Unassembled WGS sequence"/>
</dbReference>
<gene>
    <name evidence="2" type="ORF">ACFYXQ_03530</name>
</gene>
<organism evidence="2 3">
    <name type="scientific">Nocardia jiangxiensis</name>
    <dbReference type="NCBI Taxonomy" id="282685"/>
    <lineage>
        <taxon>Bacteria</taxon>
        <taxon>Bacillati</taxon>
        <taxon>Actinomycetota</taxon>
        <taxon>Actinomycetes</taxon>
        <taxon>Mycobacteriales</taxon>
        <taxon>Nocardiaceae</taxon>
        <taxon>Nocardia</taxon>
    </lineage>
</organism>
<proteinExistence type="predicted"/>
<dbReference type="RefSeq" id="WP_387402508.1">
    <property type="nucleotide sequence ID" value="NZ_JBIAQY010000001.1"/>
</dbReference>